<reference evidence="10 11" key="1">
    <citation type="submission" date="2016-10" db="EMBL/GenBank/DDBJ databases">
        <authorList>
            <person name="de Groot N.N."/>
        </authorList>
    </citation>
    <scope>NUCLEOTIDE SEQUENCE [LARGE SCALE GENOMIC DNA]</scope>
    <source>
        <strain evidence="10 11">DSM 43794</strain>
    </source>
</reference>
<dbReference type="SMART" id="SM00382">
    <property type="entry name" value="AAA"/>
    <property type="match status" value="1"/>
</dbReference>
<evidence type="ECO:0000313" key="11">
    <source>
        <dbReference type="Proteomes" id="UP000217103"/>
    </source>
</evidence>
<dbReference type="GO" id="GO:0140359">
    <property type="term" value="F:ABC-type transporter activity"/>
    <property type="evidence" value="ECO:0007669"/>
    <property type="project" value="InterPro"/>
</dbReference>
<proteinExistence type="predicted"/>
<evidence type="ECO:0000259" key="8">
    <source>
        <dbReference type="PROSITE" id="PS50893"/>
    </source>
</evidence>
<organism evidence="10 11">
    <name type="scientific">Thermostaphylospora chromogena</name>
    <dbReference type="NCBI Taxonomy" id="35622"/>
    <lineage>
        <taxon>Bacteria</taxon>
        <taxon>Bacillati</taxon>
        <taxon>Actinomycetota</taxon>
        <taxon>Actinomycetes</taxon>
        <taxon>Streptosporangiales</taxon>
        <taxon>Thermomonosporaceae</taxon>
        <taxon>Thermostaphylospora</taxon>
    </lineage>
</organism>
<dbReference type="InterPro" id="IPR011527">
    <property type="entry name" value="ABC1_TM_dom"/>
</dbReference>
<keyword evidence="4 10" id="KW-0067">ATP-binding</keyword>
<feature type="transmembrane region" description="Helical" evidence="7">
    <location>
        <begin position="140"/>
        <end position="158"/>
    </location>
</feature>
<evidence type="ECO:0000256" key="6">
    <source>
        <dbReference type="ARBA" id="ARBA00023136"/>
    </source>
</evidence>
<dbReference type="AlphaFoldDB" id="A0A1H1AAI4"/>
<dbReference type="Gene3D" id="3.40.50.300">
    <property type="entry name" value="P-loop containing nucleotide triphosphate hydrolases"/>
    <property type="match status" value="1"/>
</dbReference>
<evidence type="ECO:0000256" key="2">
    <source>
        <dbReference type="ARBA" id="ARBA00022692"/>
    </source>
</evidence>
<evidence type="ECO:0000256" key="3">
    <source>
        <dbReference type="ARBA" id="ARBA00022741"/>
    </source>
</evidence>
<keyword evidence="3" id="KW-0547">Nucleotide-binding</keyword>
<comment type="subcellular location">
    <subcellularLocation>
        <location evidence="1">Cell membrane</location>
        <topology evidence="1">Multi-pass membrane protein</topology>
    </subcellularLocation>
</comment>
<dbReference type="SUPFAM" id="SSF90123">
    <property type="entry name" value="ABC transporter transmembrane region"/>
    <property type="match status" value="1"/>
</dbReference>
<protein>
    <submittedName>
        <fullName evidence="10">ATP-binding cassette, subfamily C</fullName>
    </submittedName>
</protein>
<dbReference type="GO" id="GO:0034040">
    <property type="term" value="F:ATPase-coupled lipid transmembrane transporter activity"/>
    <property type="evidence" value="ECO:0007669"/>
    <property type="project" value="TreeGrafter"/>
</dbReference>
<feature type="transmembrane region" description="Helical" evidence="7">
    <location>
        <begin position="21"/>
        <end position="46"/>
    </location>
</feature>
<dbReference type="PANTHER" id="PTHR24221">
    <property type="entry name" value="ATP-BINDING CASSETTE SUB-FAMILY B"/>
    <property type="match status" value="1"/>
</dbReference>
<keyword evidence="2 7" id="KW-0812">Transmembrane</keyword>
<gene>
    <name evidence="10" type="ORF">SAMN04489764_0405</name>
</gene>
<feature type="transmembrane region" description="Helical" evidence="7">
    <location>
        <begin position="242"/>
        <end position="268"/>
    </location>
</feature>
<dbReference type="GO" id="GO:0005886">
    <property type="term" value="C:plasma membrane"/>
    <property type="evidence" value="ECO:0007669"/>
    <property type="project" value="UniProtKB-SubCell"/>
</dbReference>
<dbReference type="PROSITE" id="PS50929">
    <property type="entry name" value="ABC_TM1F"/>
    <property type="match status" value="1"/>
</dbReference>
<dbReference type="InterPro" id="IPR003439">
    <property type="entry name" value="ABC_transporter-like_ATP-bd"/>
</dbReference>
<dbReference type="InterPro" id="IPR017871">
    <property type="entry name" value="ABC_transporter-like_CS"/>
</dbReference>
<keyword evidence="5 7" id="KW-1133">Transmembrane helix</keyword>
<dbReference type="Gene3D" id="1.20.1560.10">
    <property type="entry name" value="ABC transporter type 1, transmembrane domain"/>
    <property type="match status" value="1"/>
</dbReference>
<dbReference type="STRING" id="35622.SAMN04489764_0405"/>
<dbReference type="InterPro" id="IPR036640">
    <property type="entry name" value="ABC1_TM_sf"/>
</dbReference>
<dbReference type="OrthoDB" id="9806127at2"/>
<dbReference type="Proteomes" id="UP000217103">
    <property type="component" value="Unassembled WGS sequence"/>
</dbReference>
<dbReference type="Pfam" id="PF00664">
    <property type="entry name" value="ABC_membrane"/>
    <property type="match status" value="1"/>
</dbReference>
<dbReference type="RefSeq" id="WP_093257300.1">
    <property type="nucleotide sequence ID" value="NZ_FNKK01000002.1"/>
</dbReference>
<feature type="domain" description="ABC transporter" evidence="8">
    <location>
        <begin position="341"/>
        <end position="571"/>
    </location>
</feature>
<dbReference type="GO" id="GO:0005524">
    <property type="term" value="F:ATP binding"/>
    <property type="evidence" value="ECO:0007669"/>
    <property type="project" value="UniProtKB-KW"/>
</dbReference>
<dbReference type="InterPro" id="IPR003593">
    <property type="entry name" value="AAA+_ATPase"/>
</dbReference>
<dbReference type="GO" id="GO:0016887">
    <property type="term" value="F:ATP hydrolysis activity"/>
    <property type="evidence" value="ECO:0007669"/>
    <property type="project" value="InterPro"/>
</dbReference>
<keyword evidence="6 7" id="KW-0472">Membrane</keyword>
<feature type="transmembrane region" description="Helical" evidence="7">
    <location>
        <begin position="58"/>
        <end position="78"/>
    </location>
</feature>
<evidence type="ECO:0000256" key="7">
    <source>
        <dbReference type="SAM" id="Phobius"/>
    </source>
</evidence>
<evidence type="ECO:0000256" key="5">
    <source>
        <dbReference type="ARBA" id="ARBA00022989"/>
    </source>
</evidence>
<accession>A0A1H1AAI4</accession>
<dbReference type="Pfam" id="PF00005">
    <property type="entry name" value="ABC_tran"/>
    <property type="match status" value="1"/>
</dbReference>
<dbReference type="PROSITE" id="PS50893">
    <property type="entry name" value="ABC_TRANSPORTER_2"/>
    <property type="match status" value="1"/>
</dbReference>
<sequence>MRRDTRSAGLRLLGRSLRNRTRHLVLLGVWSALEAVPACFSGILVAKAVDEGFLAGDFFRGTLWLAGVLAAYGMGAVASRITFPLMGAIIEPLRDELLRAVVSGLVHGTERFLPDGAATARITQQVESVRRAVTALLNGLRRFVFTMAAAVFGLSALAGEIAWVVLPPVVVSCVLFVLLLPSLARRQTAVLAAGERVSARAGAAFAGHRDIVAFGRAEHVIADVGAVMADERAAQQRLARALAVRSVVTAVGSHLPLLALVFAAPWLLDRGVSIGSIIGAATYVSMHLDPAVKTLTDLVGGSGLQLSVTLGKLGEVISVSSPDGADRAAPSVPATAAGAAVTVERLTFTHAGASEPVLRELSFHVPDGGHLAVIGPSGIGKSTLATLLAGLESPDEGTVAIGGLAPDRWDAASRAEHVALLPQEAYVFSGTVADNLRYLNSAATDADLMEAARAVGADALIARLGGLHAPLDPAALSLGERQLIVLARAYASPARVVILDEATCHLDPAAEARAEHAFRQRPGTLIVIAHRAGSALRADQILLLDGARAWLGRHDELVAAAPLYAELVGRCG</sequence>
<feature type="domain" description="ABC transmembrane type-1" evidence="9">
    <location>
        <begin position="40"/>
        <end position="286"/>
    </location>
</feature>
<evidence type="ECO:0000259" key="9">
    <source>
        <dbReference type="PROSITE" id="PS50929"/>
    </source>
</evidence>
<evidence type="ECO:0000256" key="1">
    <source>
        <dbReference type="ARBA" id="ARBA00004651"/>
    </source>
</evidence>
<dbReference type="SUPFAM" id="SSF52540">
    <property type="entry name" value="P-loop containing nucleoside triphosphate hydrolases"/>
    <property type="match status" value="1"/>
</dbReference>
<feature type="transmembrane region" description="Helical" evidence="7">
    <location>
        <begin position="164"/>
        <end position="184"/>
    </location>
</feature>
<dbReference type="InterPro" id="IPR039421">
    <property type="entry name" value="Type_1_exporter"/>
</dbReference>
<keyword evidence="11" id="KW-1185">Reference proteome</keyword>
<name>A0A1H1AAI4_9ACTN</name>
<dbReference type="PROSITE" id="PS00211">
    <property type="entry name" value="ABC_TRANSPORTER_1"/>
    <property type="match status" value="1"/>
</dbReference>
<dbReference type="EMBL" id="FNKK01000002">
    <property type="protein sequence ID" value="SDQ36735.1"/>
    <property type="molecule type" value="Genomic_DNA"/>
</dbReference>
<dbReference type="PANTHER" id="PTHR24221:SF654">
    <property type="entry name" value="ATP-BINDING CASSETTE SUB-FAMILY B MEMBER 6"/>
    <property type="match status" value="1"/>
</dbReference>
<dbReference type="InterPro" id="IPR027417">
    <property type="entry name" value="P-loop_NTPase"/>
</dbReference>
<evidence type="ECO:0000313" key="10">
    <source>
        <dbReference type="EMBL" id="SDQ36735.1"/>
    </source>
</evidence>
<evidence type="ECO:0000256" key="4">
    <source>
        <dbReference type="ARBA" id="ARBA00022840"/>
    </source>
</evidence>